<feature type="compositionally biased region" description="Acidic residues" evidence="1">
    <location>
        <begin position="182"/>
        <end position="196"/>
    </location>
</feature>
<dbReference type="GO" id="GO:0008094">
    <property type="term" value="F:ATP-dependent activity, acting on DNA"/>
    <property type="evidence" value="ECO:0007669"/>
    <property type="project" value="TreeGrafter"/>
</dbReference>
<dbReference type="WBParaSite" id="PSAMB.scaffold1040size36781.g10567.t1">
    <property type="protein sequence ID" value="PSAMB.scaffold1040size36781.g10567.t1"/>
    <property type="gene ID" value="PSAMB.scaffold1040size36781.g10567"/>
</dbReference>
<dbReference type="PANTHER" id="PTHR45629">
    <property type="entry name" value="SNF2/RAD54 FAMILY MEMBER"/>
    <property type="match status" value="1"/>
</dbReference>
<feature type="compositionally biased region" description="Polar residues" evidence="1">
    <location>
        <begin position="81"/>
        <end position="95"/>
    </location>
</feature>
<dbReference type="AlphaFoldDB" id="A0A914UJX5"/>
<feature type="domain" description="Helicase ATP-binding" evidence="2">
    <location>
        <begin position="288"/>
        <end position="465"/>
    </location>
</feature>
<dbReference type="PANTHER" id="PTHR45629:SF7">
    <property type="entry name" value="DNA EXCISION REPAIR PROTEIN ERCC-6-RELATED"/>
    <property type="match status" value="1"/>
</dbReference>
<dbReference type="Proteomes" id="UP000887566">
    <property type="component" value="Unplaced"/>
</dbReference>
<dbReference type="InterPro" id="IPR027417">
    <property type="entry name" value="P-loop_NTPase"/>
</dbReference>
<proteinExistence type="predicted"/>
<dbReference type="PROSITE" id="PS51192">
    <property type="entry name" value="HELICASE_ATP_BIND_1"/>
    <property type="match status" value="1"/>
</dbReference>
<dbReference type="InterPro" id="IPR038718">
    <property type="entry name" value="SNF2-like_sf"/>
</dbReference>
<dbReference type="SUPFAM" id="SSF52540">
    <property type="entry name" value="P-loop containing nucleoside triphosphate hydrolases"/>
    <property type="match status" value="1"/>
</dbReference>
<evidence type="ECO:0000259" key="2">
    <source>
        <dbReference type="PROSITE" id="PS51192"/>
    </source>
</evidence>
<dbReference type="SMART" id="SM00487">
    <property type="entry name" value="DEXDc"/>
    <property type="match status" value="1"/>
</dbReference>
<feature type="region of interest" description="Disordered" evidence="1">
    <location>
        <begin position="109"/>
        <end position="228"/>
    </location>
</feature>
<feature type="compositionally biased region" description="Low complexity" evidence="1">
    <location>
        <begin position="25"/>
        <end position="36"/>
    </location>
</feature>
<feature type="compositionally biased region" description="Polar residues" evidence="1">
    <location>
        <begin position="1"/>
        <end position="17"/>
    </location>
</feature>
<dbReference type="GO" id="GO:0006283">
    <property type="term" value="P:transcription-coupled nucleotide-excision repair"/>
    <property type="evidence" value="ECO:0007669"/>
    <property type="project" value="TreeGrafter"/>
</dbReference>
<keyword evidence="3" id="KW-1185">Reference proteome</keyword>
<organism evidence="3 4">
    <name type="scientific">Plectus sambesii</name>
    <dbReference type="NCBI Taxonomy" id="2011161"/>
    <lineage>
        <taxon>Eukaryota</taxon>
        <taxon>Metazoa</taxon>
        <taxon>Ecdysozoa</taxon>
        <taxon>Nematoda</taxon>
        <taxon>Chromadorea</taxon>
        <taxon>Plectida</taxon>
        <taxon>Plectina</taxon>
        <taxon>Plectoidea</taxon>
        <taxon>Plectidae</taxon>
        <taxon>Plectus</taxon>
    </lineage>
</organism>
<dbReference type="GO" id="GO:0005524">
    <property type="term" value="F:ATP binding"/>
    <property type="evidence" value="ECO:0007669"/>
    <property type="project" value="InterPro"/>
</dbReference>
<dbReference type="Gene3D" id="3.40.50.10810">
    <property type="entry name" value="Tandem AAA-ATPase domain"/>
    <property type="match status" value="1"/>
</dbReference>
<dbReference type="InterPro" id="IPR000330">
    <property type="entry name" value="SNF2_N"/>
</dbReference>
<sequence>MAAQEPNQQTAEITASVKTEENEAEASTSSESNPASFAIDRSAIAQDRALLDEELALLGEHVAVYSQETLEHGFLSQVDQALEQQSHSQPQSQKASKFAQLVTAKTDDRVRFGELTPFELSAKQETSANDDDAGHHDDHQDEREPKPSSVPRAPKGDDDDEFEKAAASGSEYAPSGASSDSGLDEEADIDFNEEEELKPSSSKKQSIKSVKKRAQSSKSYQLKDDGDDKTFEKRMKALNDEALEKQIERDTYSTGHVDAHELSAGLRIPLSIWSRLYKYQKTGVRWLWELDQQSVGGVMGDEMGLGKTIQVISFLASLALSQLPVHGFSWKGLGPTLIICPATMMYQWVKECHQWFPKCRVAVFHQTGSFRGQKQRLISKMATARKDGSILITSYSTMTKERKLLLNHEWHYVILDEGHMIRNPNAQITMAVKEVRTPHRVIMSGSPLQNSLKELWSLIDFIYPGRLGSLQTFTEQFSIPITQGGYANATPVQVRTAYKCACVLR</sequence>
<evidence type="ECO:0000313" key="4">
    <source>
        <dbReference type="WBParaSite" id="PSAMB.scaffold1040size36781.g10567.t1"/>
    </source>
</evidence>
<protein>
    <submittedName>
        <fullName evidence="4">Helicase ATP-binding domain-containing protein</fullName>
    </submittedName>
</protein>
<evidence type="ECO:0000256" key="1">
    <source>
        <dbReference type="SAM" id="MobiDB-lite"/>
    </source>
</evidence>
<dbReference type="CDD" id="cd18000">
    <property type="entry name" value="DEXHc_ERCC6"/>
    <property type="match status" value="1"/>
</dbReference>
<dbReference type="InterPro" id="IPR050496">
    <property type="entry name" value="SNF2_RAD54_helicase_repair"/>
</dbReference>
<reference evidence="4" key="1">
    <citation type="submission" date="2022-11" db="UniProtKB">
        <authorList>
            <consortium name="WormBaseParasite"/>
        </authorList>
    </citation>
    <scope>IDENTIFICATION</scope>
</reference>
<feature type="compositionally biased region" description="Basic and acidic residues" evidence="1">
    <location>
        <begin position="132"/>
        <end position="146"/>
    </location>
</feature>
<feature type="compositionally biased region" description="Basic residues" evidence="1">
    <location>
        <begin position="205"/>
        <end position="215"/>
    </location>
</feature>
<dbReference type="InterPro" id="IPR014001">
    <property type="entry name" value="Helicase_ATP-bd"/>
</dbReference>
<feature type="region of interest" description="Disordered" evidence="1">
    <location>
        <begin position="1"/>
        <end position="37"/>
    </location>
</feature>
<dbReference type="Pfam" id="PF00176">
    <property type="entry name" value="SNF2-rel_dom"/>
    <property type="match status" value="1"/>
</dbReference>
<feature type="region of interest" description="Disordered" evidence="1">
    <location>
        <begin position="81"/>
        <end position="100"/>
    </location>
</feature>
<dbReference type="GO" id="GO:0005634">
    <property type="term" value="C:nucleus"/>
    <property type="evidence" value="ECO:0007669"/>
    <property type="project" value="TreeGrafter"/>
</dbReference>
<evidence type="ECO:0000313" key="3">
    <source>
        <dbReference type="Proteomes" id="UP000887566"/>
    </source>
</evidence>
<dbReference type="FunFam" id="3.40.50.10810:FF:000094">
    <property type="entry name" value="DNA excision repair protein ERCC-6"/>
    <property type="match status" value="1"/>
</dbReference>
<accession>A0A914UJX5</accession>
<name>A0A914UJX5_9BILA</name>